<protein>
    <submittedName>
        <fullName evidence="5">ZP domain-containing protein</fullName>
    </submittedName>
</protein>
<reference evidence="5" key="1">
    <citation type="submission" date="2017-02" db="UniProtKB">
        <authorList>
            <consortium name="WormBaseParasite"/>
        </authorList>
    </citation>
    <scope>IDENTIFICATION</scope>
</reference>
<evidence type="ECO:0000256" key="1">
    <source>
        <dbReference type="ARBA" id="ARBA00022729"/>
    </source>
</evidence>
<dbReference type="Pfam" id="PF25301">
    <property type="entry name" value="CUT_C"/>
    <property type="match status" value="1"/>
</dbReference>
<evidence type="ECO:0000313" key="4">
    <source>
        <dbReference type="Proteomes" id="UP000274131"/>
    </source>
</evidence>
<dbReference type="WBParaSite" id="EVEC_0001281501-mRNA-1">
    <property type="protein sequence ID" value="EVEC_0001281501-mRNA-1"/>
    <property type="gene ID" value="EVEC_0001281501"/>
</dbReference>
<organism evidence="5">
    <name type="scientific">Enterobius vermicularis</name>
    <name type="common">Human pinworm</name>
    <dbReference type="NCBI Taxonomy" id="51028"/>
    <lineage>
        <taxon>Eukaryota</taxon>
        <taxon>Metazoa</taxon>
        <taxon>Ecdysozoa</taxon>
        <taxon>Nematoda</taxon>
        <taxon>Chromadorea</taxon>
        <taxon>Rhabditida</taxon>
        <taxon>Spirurina</taxon>
        <taxon>Oxyuridomorpha</taxon>
        <taxon>Oxyuroidea</taxon>
        <taxon>Oxyuridae</taxon>
        <taxon>Enterobius</taxon>
    </lineage>
</organism>
<dbReference type="InterPro" id="IPR001507">
    <property type="entry name" value="ZP_dom"/>
</dbReference>
<dbReference type="InterPro" id="IPR051962">
    <property type="entry name" value="Cuticlin"/>
</dbReference>
<dbReference type="PANTHER" id="PTHR22907">
    <property type="entry name" value="GH04558P"/>
    <property type="match status" value="1"/>
</dbReference>
<keyword evidence="4" id="KW-1185">Reference proteome</keyword>
<dbReference type="PANTHER" id="PTHR22907:SF34">
    <property type="entry name" value="ZP DOMAIN-CONTAINING PROTEIN"/>
    <property type="match status" value="1"/>
</dbReference>
<name>A0A0N4VP92_ENTVE</name>
<dbReference type="EMBL" id="UXUI01013141">
    <property type="protein sequence ID" value="VDD97237.1"/>
    <property type="molecule type" value="Genomic_DNA"/>
</dbReference>
<gene>
    <name evidence="3" type="ORF">EVEC_LOCUS11988</name>
</gene>
<sequence>MPYFFALQLITCETFDQENVYAYLLAWITFCLQEKKKEKKDKGLNKNFHVFSGLQTEVITVQMPLPVCKYEVLTDGPDGEPVKYASVGQLVYHKWSCTTPEGNPGVYCATIHSCTVEEDGGREVQLLDENGCTVDRYLLDNLEYTSDLTGGQISQFHWLNNASVKIFNSIDDICRQICAIVKQNNI</sequence>
<dbReference type="PROSITE" id="PS51034">
    <property type="entry name" value="ZP_2"/>
    <property type="match status" value="1"/>
</dbReference>
<evidence type="ECO:0000259" key="2">
    <source>
        <dbReference type="PROSITE" id="PS51034"/>
    </source>
</evidence>
<accession>A0A0N4VP92</accession>
<dbReference type="AlphaFoldDB" id="A0A0N4VP92"/>
<evidence type="ECO:0000313" key="5">
    <source>
        <dbReference type="WBParaSite" id="EVEC_0001281501-mRNA-1"/>
    </source>
</evidence>
<dbReference type="InterPro" id="IPR057475">
    <property type="entry name" value="CUT_C"/>
</dbReference>
<feature type="domain" description="ZP" evidence="2">
    <location>
        <begin position="1"/>
        <end position="186"/>
    </location>
</feature>
<evidence type="ECO:0000313" key="3">
    <source>
        <dbReference type="EMBL" id="VDD97237.1"/>
    </source>
</evidence>
<keyword evidence="1" id="KW-0732">Signal</keyword>
<reference evidence="3 4" key="2">
    <citation type="submission" date="2018-10" db="EMBL/GenBank/DDBJ databases">
        <authorList>
            <consortium name="Pathogen Informatics"/>
        </authorList>
    </citation>
    <scope>NUCLEOTIDE SEQUENCE [LARGE SCALE GENOMIC DNA]</scope>
</reference>
<dbReference type="OrthoDB" id="6139674at2759"/>
<dbReference type="Proteomes" id="UP000274131">
    <property type="component" value="Unassembled WGS sequence"/>
</dbReference>
<proteinExistence type="predicted"/>
<dbReference type="SMART" id="SM00241">
    <property type="entry name" value="ZP"/>
    <property type="match status" value="1"/>
</dbReference>